<organism evidence="3 4">
    <name type="scientific">Chiloscyllium punctatum</name>
    <name type="common">Brownbanded bambooshark</name>
    <name type="synonym">Hemiscyllium punctatum</name>
    <dbReference type="NCBI Taxonomy" id="137246"/>
    <lineage>
        <taxon>Eukaryota</taxon>
        <taxon>Metazoa</taxon>
        <taxon>Chordata</taxon>
        <taxon>Craniata</taxon>
        <taxon>Vertebrata</taxon>
        <taxon>Chondrichthyes</taxon>
        <taxon>Elasmobranchii</taxon>
        <taxon>Galeomorphii</taxon>
        <taxon>Galeoidea</taxon>
        <taxon>Orectolobiformes</taxon>
        <taxon>Hemiscylliidae</taxon>
        <taxon>Chiloscyllium</taxon>
    </lineage>
</organism>
<comment type="caution">
    <text evidence="3">The sequence shown here is derived from an EMBL/GenBank/DDBJ whole genome shotgun (WGS) entry which is preliminary data.</text>
</comment>
<accession>A0A401SM01</accession>
<dbReference type="OrthoDB" id="9949093at2759"/>
<dbReference type="InterPro" id="IPR053873">
    <property type="entry name" value="CATSPERG_C"/>
</dbReference>
<dbReference type="AlphaFoldDB" id="A0A401SM01"/>
<evidence type="ECO:0000259" key="2">
    <source>
        <dbReference type="Pfam" id="PF22851"/>
    </source>
</evidence>
<dbReference type="Pfam" id="PF22846">
    <property type="entry name" value="CATSPERG_C"/>
    <property type="match status" value="1"/>
</dbReference>
<dbReference type="PANTHER" id="PTHR14327:SF1">
    <property type="entry name" value="CATION CHANNEL SPERM-ASSOCIATED AUXILIARY SUBUNIT GAMMA"/>
    <property type="match status" value="1"/>
</dbReference>
<dbReference type="GO" id="GO:0097228">
    <property type="term" value="C:sperm principal piece"/>
    <property type="evidence" value="ECO:0007669"/>
    <property type="project" value="InterPro"/>
</dbReference>
<evidence type="ECO:0000313" key="3">
    <source>
        <dbReference type="EMBL" id="GCC31427.1"/>
    </source>
</evidence>
<keyword evidence="4" id="KW-1185">Reference proteome</keyword>
<name>A0A401SM01_CHIPU</name>
<proteinExistence type="predicted"/>
<dbReference type="PANTHER" id="PTHR14327">
    <property type="entry name" value="CATION CHANNEL SPERM-ASSOCIATED PROTEIN SUBUNIT GAMMA"/>
    <property type="match status" value="1"/>
</dbReference>
<feature type="domain" description="CATSPERG Ig-like" evidence="2">
    <location>
        <begin position="58"/>
        <end position="149"/>
    </location>
</feature>
<dbReference type="GO" id="GO:0036128">
    <property type="term" value="C:CatSper complex"/>
    <property type="evidence" value="ECO:0007669"/>
    <property type="project" value="InterPro"/>
</dbReference>
<dbReference type="EMBL" id="BEZZ01000360">
    <property type="protein sequence ID" value="GCC31427.1"/>
    <property type="molecule type" value="Genomic_DNA"/>
</dbReference>
<dbReference type="STRING" id="137246.A0A401SM01"/>
<dbReference type="Proteomes" id="UP000287033">
    <property type="component" value="Unassembled WGS sequence"/>
</dbReference>
<gene>
    <name evidence="3" type="ORF">chiPu_0009885</name>
</gene>
<reference evidence="3 4" key="1">
    <citation type="journal article" date="2018" name="Nat. Ecol. Evol.">
        <title>Shark genomes provide insights into elasmobranch evolution and the origin of vertebrates.</title>
        <authorList>
            <person name="Hara Y"/>
            <person name="Yamaguchi K"/>
            <person name="Onimaru K"/>
            <person name="Kadota M"/>
            <person name="Koyanagi M"/>
            <person name="Keeley SD"/>
            <person name="Tatsumi K"/>
            <person name="Tanaka K"/>
            <person name="Motone F"/>
            <person name="Kageyama Y"/>
            <person name="Nozu R"/>
            <person name="Adachi N"/>
            <person name="Nishimura O"/>
            <person name="Nakagawa R"/>
            <person name="Tanegashima C"/>
            <person name="Kiyatake I"/>
            <person name="Matsumoto R"/>
            <person name="Murakumo K"/>
            <person name="Nishida K"/>
            <person name="Terakita A"/>
            <person name="Kuratani S"/>
            <person name="Sato K"/>
            <person name="Hyodo S Kuraku.S."/>
        </authorList>
    </citation>
    <scope>NUCLEOTIDE SEQUENCE [LARGE SCALE GENOMIC DNA]</scope>
</reference>
<feature type="domain" description="CATSPERG C-terminal" evidence="1">
    <location>
        <begin position="184"/>
        <end position="362"/>
    </location>
</feature>
<sequence length="394" mass="45403">MSPYADPVHDPTWRWWKNSRKAQHYYFYLASNKLSKGGFYVEAYDYRKHYDANINDPLPSVIYLDKSSSYEFIVYLTVSNGKPSVEYDINQVWMATHVSSPQYILVNLERKEIVHRGSLMYKVTVKDREYYAKQSLSGENLVVLTVTIKGGALLKVYVGCPPGNRLAFDISYTLQYSTQKNNIYFDCIEPNIEIPCFYYEIPFYPFFLIQDMVTGKSDRFWGKYTFKVIGGGPYTESNIRMFSEEEILMYNSLNYSSKYAAIWDIVNAKSSEIISTEDGYRIFSGDSFGIQWICQKNSPCSDIPADGLKGPEYFLVIEVSNRGIDTSTYCDYRLEFLIHLHGLPLNPYRGLMFMLVHGCSLLWLGYIKHLSAPSITSCHSPFIYLVLLCPSEPS</sequence>
<dbReference type="InterPro" id="IPR028246">
    <property type="entry name" value="CATSPERG"/>
</dbReference>
<dbReference type="InterPro" id="IPR053874">
    <property type="entry name" value="CATSPERG_Ig-like"/>
</dbReference>
<dbReference type="OMA" id="CANIAPK"/>
<evidence type="ECO:0000313" key="4">
    <source>
        <dbReference type="Proteomes" id="UP000287033"/>
    </source>
</evidence>
<evidence type="ECO:0000259" key="1">
    <source>
        <dbReference type="Pfam" id="PF22846"/>
    </source>
</evidence>
<protein>
    <submittedName>
        <fullName evidence="3">Uncharacterized protein</fullName>
    </submittedName>
</protein>
<dbReference type="Pfam" id="PF22851">
    <property type="entry name" value="CATSPERG_Ig-like"/>
    <property type="match status" value="1"/>
</dbReference>